<comment type="function">
    <text evidence="9">Couples transcription and DNA repair by recognizing RNA polymerase (RNAP) stalled at DNA lesions. Mediates ATP-dependent release of RNAP and its truncated transcript from the DNA, and recruitment of nucleotide excision repair machinery to the damaged site.</text>
</comment>
<dbReference type="SMART" id="SM00490">
    <property type="entry name" value="HELICc"/>
    <property type="match status" value="1"/>
</dbReference>
<evidence type="ECO:0000256" key="1">
    <source>
        <dbReference type="ARBA" id="ARBA00022490"/>
    </source>
</evidence>
<dbReference type="Pfam" id="PF17757">
    <property type="entry name" value="UvrB_inter"/>
    <property type="match status" value="1"/>
</dbReference>
<dbReference type="InterPro" id="IPR004576">
    <property type="entry name" value="Mfd"/>
</dbReference>
<dbReference type="PROSITE" id="PS51194">
    <property type="entry name" value="HELICASE_CTER"/>
    <property type="match status" value="1"/>
</dbReference>
<reference evidence="12 13" key="1">
    <citation type="submission" date="2020-08" db="EMBL/GenBank/DDBJ databases">
        <title>Genomic Encyclopedia of Type Strains, Phase IV (KMG-IV): sequencing the most valuable type-strain genomes for metagenomic binning, comparative biology and taxonomic classification.</title>
        <authorList>
            <person name="Goeker M."/>
        </authorList>
    </citation>
    <scope>NUCLEOTIDE SEQUENCE [LARGE SCALE GENOMIC DNA]</scope>
    <source>
        <strain evidence="12 13">DSM 2461</strain>
    </source>
</reference>
<dbReference type="Gene3D" id="3.90.1150.50">
    <property type="entry name" value="Transcription-repair-coupling factor, D7 domain"/>
    <property type="match status" value="1"/>
</dbReference>
<dbReference type="Gene3D" id="3.40.50.11180">
    <property type="match status" value="1"/>
</dbReference>
<keyword evidence="3 9" id="KW-0227">DNA damage</keyword>
<dbReference type="InterPro" id="IPR011545">
    <property type="entry name" value="DEAD/DEAH_box_helicase_dom"/>
</dbReference>
<evidence type="ECO:0000313" key="13">
    <source>
        <dbReference type="Proteomes" id="UP000587760"/>
    </source>
</evidence>
<dbReference type="Gene3D" id="3.30.2060.10">
    <property type="entry name" value="Penicillin-binding protein 1b domain"/>
    <property type="match status" value="1"/>
</dbReference>
<dbReference type="InterPro" id="IPR027417">
    <property type="entry name" value="P-loop_NTPase"/>
</dbReference>
<dbReference type="Pfam" id="PF00271">
    <property type="entry name" value="Helicase_C"/>
    <property type="match status" value="1"/>
</dbReference>
<evidence type="ECO:0000313" key="12">
    <source>
        <dbReference type="EMBL" id="MBB6479191.1"/>
    </source>
</evidence>
<feature type="domain" description="Helicase C-terminal" evidence="11">
    <location>
        <begin position="779"/>
        <end position="945"/>
    </location>
</feature>
<evidence type="ECO:0000256" key="8">
    <source>
        <dbReference type="ARBA" id="ARBA00023204"/>
    </source>
</evidence>
<dbReference type="PROSITE" id="PS51192">
    <property type="entry name" value="HELICASE_ATP_BIND_1"/>
    <property type="match status" value="1"/>
</dbReference>
<evidence type="ECO:0000256" key="4">
    <source>
        <dbReference type="ARBA" id="ARBA00022801"/>
    </source>
</evidence>
<dbReference type="SUPFAM" id="SSF143517">
    <property type="entry name" value="TRCF domain-like"/>
    <property type="match status" value="1"/>
</dbReference>
<accession>A0A841R737</accession>
<dbReference type="GO" id="GO:0005737">
    <property type="term" value="C:cytoplasm"/>
    <property type="evidence" value="ECO:0007669"/>
    <property type="project" value="UniProtKB-SubCell"/>
</dbReference>
<keyword evidence="7 9" id="KW-0238">DNA-binding</keyword>
<dbReference type="PANTHER" id="PTHR47964">
    <property type="entry name" value="ATP-DEPENDENT DNA HELICASE HOMOLOG RECG, CHLOROPLASTIC"/>
    <property type="match status" value="1"/>
</dbReference>
<dbReference type="InterPro" id="IPR047112">
    <property type="entry name" value="RecG/Mfd"/>
</dbReference>
<dbReference type="EC" id="3.6.4.-" evidence="9"/>
<dbReference type="SMART" id="SM00982">
    <property type="entry name" value="TRCF"/>
    <property type="match status" value="1"/>
</dbReference>
<dbReference type="AlphaFoldDB" id="A0A841R737"/>
<proteinExistence type="inferred from homology"/>
<name>A0A841R737_9SPIO</name>
<dbReference type="NCBIfam" id="TIGR00580">
    <property type="entry name" value="mfd"/>
    <property type="match status" value="1"/>
</dbReference>
<dbReference type="Gene3D" id="2.40.10.170">
    <property type="match status" value="1"/>
</dbReference>
<comment type="subcellular location">
    <subcellularLocation>
        <location evidence="9">Cytoplasm</location>
    </subcellularLocation>
</comment>
<dbReference type="GO" id="GO:0016787">
    <property type="term" value="F:hydrolase activity"/>
    <property type="evidence" value="ECO:0007669"/>
    <property type="project" value="UniProtKB-KW"/>
</dbReference>
<dbReference type="EMBL" id="JACHGJ010000001">
    <property type="protein sequence ID" value="MBB6479191.1"/>
    <property type="molecule type" value="Genomic_DNA"/>
</dbReference>
<dbReference type="RefSeq" id="WP_184744147.1">
    <property type="nucleotide sequence ID" value="NZ_JACHGJ010000001.1"/>
</dbReference>
<dbReference type="Gene3D" id="3.40.50.300">
    <property type="entry name" value="P-loop containing nucleotide triphosphate hydrolases"/>
    <property type="match status" value="2"/>
</dbReference>
<dbReference type="CDD" id="cd17991">
    <property type="entry name" value="DEXHc_TRCF"/>
    <property type="match status" value="1"/>
</dbReference>
<comment type="caution">
    <text evidence="12">The sequence shown here is derived from an EMBL/GenBank/DDBJ whole genome shotgun (WGS) entry which is preliminary data.</text>
</comment>
<dbReference type="PANTHER" id="PTHR47964:SF1">
    <property type="entry name" value="ATP-DEPENDENT DNA HELICASE HOMOLOG RECG, CHLOROPLASTIC"/>
    <property type="match status" value="1"/>
</dbReference>
<keyword evidence="5 12" id="KW-0347">Helicase</keyword>
<evidence type="ECO:0000256" key="7">
    <source>
        <dbReference type="ARBA" id="ARBA00023125"/>
    </source>
</evidence>
<keyword evidence="4 9" id="KW-0378">Hydrolase</keyword>
<evidence type="ECO:0000259" key="10">
    <source>
        <dbReference type="PROSITE" id="PS51192"/>
    </source>
</evidence>
<dbReference type="GO" id="GO:0005524">
    <property type="term" value="F:ATP binding"/>
    <property type="evidence" value="ECO:0007669"/>
    <property type="project" value="UniProtKB-UniRule"/>
</dbReference>
<comment type="similarity">
    <text evidence="9">In the C-terminal section; belongs to the helicase family. RecG subfamily.</text>
</comment>
<dbReference type="Pfam" id="PF03461">
    <property type="entry name" value="TRCF"/>
    <property type="match status" value="1"/>
</dbReference>
<keyword evidence="13" id="KW-1185">Reference proteome</keyword>
<dbReference type="InterPro" id="IPR036101">
    <property type="entry name" value="CarD-like/TRCF_RID_sf"/>
</dbReference>
<dbReference type="SUPFAM" id="SSF52540">
    <property type="entry name" value="P-loop containing nucleoside triphosphate hydrolases"/>
    <property type="match status" value="3"/>
</dbReference>
<dbReference type="GO" id="GO:0000716">
    <property type="term" value="P:transcription-coupled nucleotide-excision repair, DNA damage recognition"/>
    <property type="evidence" value="ECO:0007669"/>
    <property type="project" value="UniProtKB-UniRule"/>
</dbReference>
<dbReference type="SMART" id="SM01058">
    <property type="entry name" value="CarD_TRCF"/>
    <property type="match status" value="1"/>
</dbReference>
<organism evidence="12 13">
    <name type="scientific">Spirochaeta isovalerica</name>
    <dbReference type="NCBI Taxonomy" id="150"/>
    <lineage>
        <taxon>Bacteria</taxon>
        <taxon>Pseudomonadati</taxon>
        <taxon>Spirochaetota</taxon>
        <taxon>Spirochaetia</taxon>
        <taxon>Spirochaetales</taxon>
        <taxon>Spirochaetaceae</taxon>
        <taxon>Spirochaeta</taxon>
    </lineage>
</organism>
<evidence type="ECO:0000256" key="2">
    <source>
        <dbReference type="ARBA" id="ARBA00022741"/>
    </source>
</evidence>
<comment type="similarity">
    <text evidence="9">In the N-terminal section; belongs to the UvrB family.</text>
</comment>
<evidence type="ECO:0000256" key="6">
    <source>
        <dbReference type="ARBA" id="ARBA00022840"/>
    </source>
</evidence>
<evidence type="ECO:0000256" key="9">
    <source>
        <dbReference type="HAMAP-Rule" id="MF_00969"/>
    </source>
</evidence>
<keyword evidence="1 9" id="KW-0963">Cytoplasm</keyword>
<dbReference type="Pfam" id="PF02559">
    <property type="entry name" value="CarD_TRCF_RID"/>
    <property type="match status" value="1"/>
</dbReference>
<dbReference type="InterPro" id="IPR014001">
    <property type="entry name" value="Helicase_ATP-bd"/>
</dbReference>
<evidence type="ECO:0000259" key="11">
    <source>
        <dbReference type="PROSITE" id="PS51194"/>
    </source>
</evidence>
<dbReference type="InterPro" id="IPR001650">
    <property type="entry name" value="Helicase_C-like"/>
</dbReference>
<dbReference type="SMART" id="SM00487">
    <property type="entry name" value="DEXDc"/>
    <property type="match status" value="1"/>
</dbReference>
<protein>
    <recommendedName>
        <fullName evidence="9">Transcription-repair-coupling factor</fullName>
        <shortName evidence="9">TRCF</shortName>
        <ecNumber evidence="9">3.6.4.-</ecNumber>
    </recommendedName>
</protein>
<dbReference type="Proteomes" id="UP000587760">
    <property type="component" value="Unassembled WGS sequence"/>
</dbReference>
<feature type="domain" description="Helicase ATP-binding" evidence="10">
    <location>
        <begin position="609"/>
        <end position="770"/>
    </location>
</feature>
<dbReference type="HAMAP" id="MF_00969">
    <property type="entry name" value="TRCF"/>
    <property type="match status" value="1"/>
</dbReference>
<keyword evidence="2 9" id="KW-0547">Nucleotide-binding</keyword>
<evidence type="ECO:0000256" key="3">
    <source>
        <dbReference type="ARBA" id="ARBA00022763"/>
    </source>
</evidence>
<gene>
    <name evidence="9" type="primary">mfd</name>
    <name evidence="12" type="ORF">HNR50_000824</name>
</gene>
<dbReference type="GO" id="GO:0006355">
    <property type="term" value="P:regulation of DNA-templated transcription"/>
    <property type="evidence" value="ECO:0007669"/>
    <property type="project" value="UniProtKB-UniRule"/>
</dbReference>
<keyword evidence="8 9" id="KW-0234">DNA repair</keyword>
<sequence length="1135" mass="128568">MITLFLNEISSSLKNNRQWQDLIQQYCTSSGKPLNLSGPKGAYLAAVLADLFKYTKDSLLVIAPTEKEAEELQADLQLYTDKTILFPWWGTMLYKGVSAQASVFGSRVKALMEIGTEKNIVLASQRAALSLLPPPEYLRENRLSMKKGDEFDPVKLESLLQKFGYSRVPRVSVHGEFALRGEVLDIYMPGMDEAVRIVFDFDEIEEIKLFDPMIQSSTSLNNEITIYPVKEVLWTDDRIDILEKRLEEVTSDKLEGIEYAPIIETLKISREIRGEELYFPLAFEKPATLVDYITDKSTLFLVQKERLDTSYEVLVKEYGDLYIEALRNKYAVPAPRFILGEPDVFTQAKQINLHSLKKERGSEEIFYEMECDPGRSFFGNISYLKEELTVLLKEGYKCYVFAESESQAERIKYMLTGFELDIVPESISAGFALPASKIIVIQENEIFGRRKRVPSSVKRVKSAVIDSFVELNPGDLVVHVNYGIGRFKGIERITAAGNERDYISIEYAGEDSIFVPIEQVNLVQRYIGSEGRGARLDKIGGKSWDNKKNKVRKSVEDLADMLVKLYARRQKTLGYAFPVDNDFQVAFEASFPYQETEDQLISIDEVKKDMEAPNPMDRLLCGDVGYGKTEVAMRAAFKAIMGGKQVALLCPTTILAEQHYENFSERFKRFPITIGHLSRFVAKKDQKEVLQGLEEGTCDIVIGTHRILSKDVKFKNLGLMIIDEEQRFGVKDKEKLKNLKASIDSLAMSATPIPRTLHMSMLKIRDMSVLKTPPYNRQPIETFIQEYNPDTIAGAIRREVERGGQVFFLHNRVESLDSVQLFLQELVPEVFIETAHGKMSASELEDVMHRFVHGAFQVLVATTIIENGIDIPNVNTIIIDRADMYGISQLYQLRGRVGRSGKVAYAYMFYPEQRALSELAMKRLQAISDFTELGSGFKIAMKDMEVRGAGNLLGREQSGEIVSVGFDMYLRLLEEAVALRTEDDKKEEAPEVYLELDYTGFIPDTYIDDPTEKMEVYKKIASVLSDDDLDRVHGELHDRFGPLPDEVQSLLSLAEIRIICGKLWISSMKERNGVVAVEFGKIARLSIDKVMRLTSKSGGLIKFNPNSQAGILIETGKIGLKEKSEFLREKLSALL</sequence>
<dbReference type="InterPro" id="IPR005118">
    <property type="entry name" value="TRCF_C"/>
</dbReference>
<evidence type="ECO:0000256" key="5">
    <source>
        <dbReference type="ARBA" id="ARBA00022806"/>
    </source>
</evidence>
<dbReference type="InterPro" id="IPR003711">
    <property type="entry name" value="CarD-like/TRCF_RID"/>
</dbReference>
<dbReference type="InterPro" id="IPR037235">
    <property type="entry name" value="TRCF-like_C_D7"/>
</dbReference>
<dbReference type="Pfam" id="PF00270">
    <property type="entry name" value="DEAD"/>
    <property type="match status" value="1"/>
</dbReference>
<dbReference type="InterPro" id="IPR041471">
    <property type="entry name" value="UvrB_inter"/>
</dbReference>
<keyword evidence="6 9" id="KW-0067">ATP-binding</keyword>
<dbReference type="SUPFAM" id="SSF141259">
    <property type="entry name" value="CarD-like"/>
    <property type="match status" value="1"/>
</dbReference>
<dbReference type="GO" id="GO:0003684">
    <property type="term" value="F:damaged DNA binding"/>
    <property type="evidence" value="ECO:0007669"/>
    <property type="project" value="InterPro"/>
</dbReference>
<dbReference type="GO" id="GO:0003678">
    <property type="term" value="F:DNA helicase activity"/>
    <property type="evidence" value="ECO:0007669"/>
    <property type="project" value="TreeGrafter"/>
</dbReference>